<evidence type="ECO:0000313" key="6">
    <source>
        <dbReference type="EMBL" id="HIU91258.1"/>
    </source>
</evidence>
<dbReference type="Pfam" id="PF01520">
    <property type="entry name" value="Amidase_3"/>
    <property type="match status" value="1"/>
</dbReference>
<keyword evidence="3" id="KW-0378">Hydrolase</keyword>
<feature type="chain" id="PRO_5043422776" description="N-acetylmuramoyl-L-alanine amidase" evidence="4">
    <location>
        <begin position="24"/>
        <end position="225"/>
    </location>
</feature>
<dbReference type="Gene3D" id="3.40.630.40">
    <property type="entry name" value="Zn-dependent exopeptidases"/>
    <property type="match status" value="1"/>
</dbReference>
<evidence type="ECO:0000313" key="7">
    <source>
        <dbReference type="Proteomes" id="UP000886852"/>
    </source>
</evidence>
<dbReference type="GO" id="GO:0008745">
    <property type="term" value="F:N-acetylmuramoyl-L-alanine amidase activity"/>
    <property type="evidence" value="ECO:0007669"/>
    <property type="project" value="UniProtKB-EC"/>
</dbReference>
<organism evidence="6 7">
    <name type="scientific">Candidatus Fimimonas merdipullorum</name>
    <dbReference type="NCBI Taxonomy" id="2840822"/>
    <lineage>
        <taxon>Bacteria</taxon>
        <taxon>Pseudomonadati</taxon>
        <taxon>Myxococcota</taxon>
        <taxon>Myxococcia</taxon>
        <taxon>Myxococcales</taxon>
        <taxon>Cystobacterineae</taxon>
        <taxon>Myxococcaceae</taxon>
        <taxon>Myxococcaceae incertae sedis</taxon>
        <taxon>Candidatus Fimimonas</taxon>
    </lineage>
</organism>
<proteinExistence type="predicted"/>
<dbReference type="SUPFAM" id="SSF53187">
    <property type="entry name" value="Zn-dependent exopeptidases"/>
    <property type="match status" value="1"/>
</dbReference>
<dbReference type="PANTHER" id="PTHR30404:SF0">
    <property type="entry name" value="N-ACETYLMURAMOYL-L-ALANINE AMIDASE AMIC"/>
    <property type="match status" value="1"/>
</dbReference>
<comment type="catalytic activity">
    <reaction evidence="1">
        <text>Hydrolyzes the link between N-acetylmuramoyl residues and L-amino acid residues in certain cell-wall glycopeptides.</text>
        <dbReference type="EC" id="3.5.1.28"/>
    </reaction>
</comment>
<dbReference type="SMART" id="SM00646">
    <property type="entry name" value="Ami_3"/>
    <property type="match status" value="1"/>
</dbReference>
<dbReference type="Proteomes" id="UP000886852">
    <property type="component" value="Unassembled WGS sequence"/>
</dbReference>
<name>A0A9D1MXE1_9BACT</name>
<dbReference type="EC" id="3.5.1.28" evidence="2"/>
<keyword evidence="4" id="KW-0732">Signal</keyword>
<reference evidence="6" key="1">
    <citation type="submission" date="2020-10" db="EMBL/GenBank/DDBJ databases">
        <authorList>
            <person name="Gilroy R."/>
        </authorList>
    </citation>
    <scope>NUCLEOTIDE SEQUENCE</scope>
    <source>
        <strain evidence="6">ChiHjej12B11-7776</strain>
    </source>
</reference>
<dbReference type="AlphaFoldDB" id="A0A9D1MXE1"/>
<gene>
    <name evidence="6" type="ORF">IAC72_04545</name>
</gene>
<dbReference type="InterPro" id="IPR050695">
    <property type="entry name" value="N-acetylmuramoyl_amidase_3"/>
</dbReference>
<dbReference type="PANTHER" id="PTHR30404">
    <property type="entry name" value="N-ACETYLMURAMOYL-L-ALANINE AMIDASE"/>
    <property type="match status" value="1"/>
</dbReference>
<accession>A0A9D1MXE1</accession>
<reference evidence="6" key="2">
    <citation type="journal article" date="2021" name="PeerJ">
        <title>Extensive microbial diversity within the chicken gut microbiome revealed by metagenomics and culture.</title>
        <authorList>
            <person name="Gilroy R."/>
            <person name="Ravi A."/>
            <person name="Getino M."/>
            <person name="Pursley I."/>
            <person name="Horton D.L."/>
            <person name="Alikhan N.F."/>
            <person name="Baker D."/>
            <person name="Gharbi K."/>
            <person name="Hall N."/>
            <person name="Watson M."/>
            <person name="Adriaenssens E.M."/>
            <person name="Foster-Nyarko E."/>
            <person name="Jarju S."/>
            <person name="Secka A."/>
            <person name="Antonio M."/>
            <person name="Oren A."/>
            <person name="Chaudhuri R.R."/>
            <person name="La Ragione R."/>
            <person name="Hildebrand F."/>
            <person name="Pallen M.J."/>
        </authorList>
    </citation>
    <scope>NUCLEOTIDE SEQUENCE</scope>
    <source>
        <strain evidence="6">ChiHjej12B11-7776</strain>
    </source>
</reference>
<dbReference type="EMBL" id="DVOC01000079">
    <property type="protein sequence ID" value="HIU91258.1"/>
    <property type="molecule type" value="Genomic_DNA"/>
</dbReference>
<evidence type="ECO:0000256" key="2">
    <source>
        <dbReference type="ARBA" id="ARBA00011901"/>
    </source>
</evidence>
<dbReference type="CDD" id="cd02696">
    <property type="entry name" value="MurNAc-LAA"/>
    <property type="match status" value="1"/>
</dbReference>
<evidence type="ECO:0000256" key="1">
    <source>
        <dbReference type="ARBA" id="ARBA00001561"/>
    </source>
</evidence>
<feature type="signal peptide" evidence="4">
    <location>
        <begin position="1"/>
        <end position="23"/>
    </location>
</feature>
<dbReference type="InterPro" id="IPR002508">
    <property type="entry name" value="MurNAc-LAA_cat"/>
</dbReference>
<comment type="caution">
    <text evidence="6">The sequence shown here is derived from an EMBL/GenBank/DDBJ whole genome shotgun (WGS) entry which is preliminary data.</text>
</comment>
<sequence>MKWAAWSVAAAFVLWLCSLTVAAFGGTAPQFVVALDAGHGGIDGGVSVGQVKESDMNLEYCKTLQKTFENCGVGTVLTRKTRDGLYGLPTKGFKLRDMRRRVQIITAASADVAVSVHMNKFGAGSRSGPQTFYQKGSAEGKALAESIQQVFNAFTGNNHEAQSGDFYICRESPCPAVIVECGFFSNAQDFARLQTEQYRQLLCDKIFRGVMLFLYQKGIPTSDAA</sequence>
<protein>
    <recommendedName>
        <fullName evidence="2">N-acetylmuramoyl-L-alanine amidase</fullName>
        <ecNumber evidence="2">3.5.1.28</ecNumber>
    </recommendedName>
</protein>
<evidence type="ECO:0000259" key="5">
    <source>
        <dbReference type="SMART" id="SM00646"/>
    </source>
</evidence>
<dbReference type="GO" id="GO:0030288">
    <property type="term" value="C:outer membrane-bounded periplasmic space"/>
    <property type="evidence" value="ECO:0007669"/>
    <property type="project" value="TreeGrafter"/>
</dbReference>
<evidence type="ECO:0000256" key="4">
    <source>
        <dbReference type="SAM" id="SignalP"/>
    </source>
</evidence>
<dbReference type="GO" id="GO:0009253">
    <property type="term" value="P:peptidoglycan catabolic process"/>
    <property type="evidence" value="ECO:0007669"/>
    <property type="project" value="InterPro"/>
</dbReference>
<feature type="domain" description="MurNAc-LAA" evidence="5">
    <location>
        <begin position="102"/>
        <end position="211"/>
    </location>
</feature>
<evidence type="ECO:0000256" key="3">
    <source>
        <dbReference type="ARBA" id="ARBA00022801"/>
    </source>
</evidence>